<organism evidence="1">
    <name type="scientific">marine sediment metagenome</name>
    <dbReference type="NCBI Taxonomy" id="412755"/>
    <lineage>
        <taxon>unclassified sequences</taxon>
        <taxon>metagenomes</taxon>
        <taxon>ecological metagenomes</taxon>
    </lineage>
</organism>
<evidence type="ECO:0000313" key="1">
    <source>
        <dbReference type="EMBL" id="KKL99422.1"/>
    </source>
</evidence>
<gene>
    <name evidence="1" type="ORF">LCGC14_1814640</name>
</gene>
<reference evidence="1" key="1">
    <citation type="journal article" date="2015" name="Nature">
        <title>Complex archaea that bridge the gap between prokaryotes and eukaryotes.</title>
        <authorList>
            <person name="Spang A."/>
            <person name="Saw J.H."/>
            <person name="Jorgensen S.L."/>
            <person name="Zaremba-Niedzwiedzka K."/>
            <person name="Martijn J."/>
            <person name="Lind A.E."/>
            <person name="van Eijk R."/>
            <person name="Schleper C."/>
            <person name="Guy L."/>
            <person name="Ettema T.J."/>
        </authorList>
    </citation>
    <scope>NUCLEOTIDE SEQUENCE</scope>
</reference>
<accession>A0A0F9JKC8</accession>
<name>A0A0F9JKC8_9ZZZZ</name>
<dbReference type="AlphaFoldDB" id="A0A0F9JKC8"/>
<proteinExistence type="predicted"/>
<protein>
    <submittedName>
        <fullName evidence="1">Uncharacterized protein</fullName>
    </submittedName>
</protein>
<sequence length="106" mass="11789">MSVATKTWWNGEPTPCRRVRVVVGKAPMPTWWCADLEGKERNAVEVSYGGRVFYLDDDEQLVRSGLGAPPPYRAGQGWWKVTVGQGGPEVGHAELPVRKVLREIAQ</sequence>
<comment type="caution">
    <text evidence="1">The sequence shown here is derived from an EMBL/GenBank/DDBJ whole genome shotgun (WGS) entry which is preliminary data.</text>
</comment>
<dbReference type="EMBL" id="LAZR01017682">
    <property type="protein sequence ID" value="KKL99422.1"/>
    <property type="molecule type" value="Genomic_DNA"/>
</dbReference>